<evidence type="ECO:0000256" key="6">
    <source>
        <dbReference type="ARBA" id="ARBA00023136"/>
    </source>
</evidence>
<keyword evidence="3" id="KW-1003">Cell membrane</keyword>
<dbReference type="SUPFAM" id="SSF161098">
    <property type="entry name" value="MetI-like"/>
    <property type="match status" value="1"/>
</dbReference>
<dbReference type="InterPro" id="IPR035906">
    <property type="entry name" value="MetI-like_sf"/>
</dbReference>
<protein>
    <submittedName>
        <fullName evidence="9">ABC transporter permease</fullName>
    </submittedName>
</protein>
<dbReference type="Pfam" id="PF19300">
    <property type="entry name" value="BPD_transp_1_N"/>
    <property type="match status" value="1"/>
</dbReference>
<gene>
    <name evidence="9" type="ORF">GCM10010862_21040</name>
</gene>
<evidence type="ECO:0000256" key="4">
    <source>
        <dbReference type="ARBA" id="ARBA00022692"/>
    </source>
</evidence>
<keyword evidence="2 7" id="KW-0813">Transport</keyword>
<reference evidence="10" key="1">
    <citation type="journal article" date="2019" name="Int. J. Syst. Evol. Microbiol.">
        <title>The Global Catalogue of Microorganisms (GCM) 10K type strain sequencing project: providing services to taxonomists for standard genome sequencing and annotation.</title>
        <authorList>
            <consortium name="The Broad Institute Genomics Platform"/>
            <consortium name="The Broad Institute Genome Sequencing Center for Infectious Disease"/>
            <person name="Wu L."/>
            <person name="Ma J."/>
        </authorList>
    </citation>
    <scope>NUCLEOTIDE SEQUENCE [LARGE SCALE GENOMIC DNA]</scope>
    <source>
        <strain evidence="10">NBRC 112416</strain>
    </source>
</reference>
<evidence type="ECO:0000256" key="5">
    <source>
        <dbReference type="ARBA" id="ARBA00022989"/>
    </source>
</evidence>
<evidence type="ECO:0000259" key="8">
    <source>
        <dbReference type="PROSITE" id="PS50928"/>
    </source>
</evidence>
<dbReference type="Proteomes" id="UP001156691">
    <property type="component" value="Unassembled WGS sequence"/>
</dbReference>
<sequence>MLRFLTGRLFSMVVTIWAVSFVAFAIIQLPPGDYLTTYLATISAQGERADPRAIEALRQQYGLGQPYLVQYWKWITGIVLHGDFGRSFEWNAPVTELIWGRLGNSILLEGLAVVVMWFVALPIGVYAAVRKYSLGDYLATIFGFLGLAVPNFLFALVLMYLGYVWFGTTLGGLFSPEFENARWSLPRIWDFFSHAWAPIVVLATAGTAQLIRIMRANLLDELKKPYVTTARSKGLPEWKVILKYPVRVALNPLVSTIGWLLPTLVSSSVIVSVVMNLPTAGPMLLRSLTSQDMYLAGAIIMLLGVLTVIGTLISDLILAWIDPRIRYGGN</sequence>
<evidence type="ECO:0000256" key="3">
    <source>
        <dbReference type="ARBA" id="ARBA00022475"/>
    </source>
</evidence>
<evidence type="ECO:0000256" key="2">
    <source>
        <dbReference type="ARBA" id="ARBA00022448"/>
    </source>
</evidence>
<comment type="similarity">
    <text evidence="7">Belongs to the binding-protein-dependent transport system permease family.</text>
</comment>
<evidence type="ECO:0000256" key="7">
    <source>
        <dbReference type="RuleBase" id="RU363032"/>
    </source>
</evidence>
<keyword evidence="6 7" id="KW-0472">Membrane</keyword>
<proteinExistence type="inferred from homology"/>
<feature type="transmembrane region" description="Helical" evidence="7">
    <location>
        <begin position="195"/>
        <end position="214"/>
    </location>
</feature>
<accession>A0ABQ5W458</accession>
<name>A0ABQ5W458_9HYPH</name>
<comment type="subcellular location">
    <subcellularLocation>
        <location evidence="1 7">Cell membrane</location>
        <topology evidence="1 7">Multi-pass membrane protein</topology>
    </subcellularLocation>
</comment>
<keyword evidence="10" id="KW-1185">Reference proteome</keyword>
<evidence type="ECO:0000256" key="1">
    <source>
        <dbReference type="ARBA" id="ARBA00004651"/>
    </source>
</evidence>
<dbReference type="InterPro" id="IPR045621">
    <property type="entry name" value="BPD_transp_1_N"/>
</dbReference>
<dbReference type="Gene3D" id="1.10.3720.10">
    <property type="entry name" value="MetI-like"/>
    <property type="match status" value="1"/>
</dbReference>
<dbReference type="PROSITE" id="PS50928">
    <property type="entry name" value="ABC_TM1"/>
    <property type="match status" value="1"/>
</dbReference>
<dbReference type="Pfam" id="PF00528">
    <property type="entry name" value="BPD_transp_1"/>
    <property type="match status" value="1"/>
</dbReference>
<dbReference type="PANTHER" id="PTHR43163">
    <property type="entry name" value="DIPEPTIDE TRANSPORT SYSTEM PERMEASE PROTEIN DPPB-RELATED"/>
    <property type="match status" value="1"/>
</dbReference>
<dbReference type="EMBL" id="BSNS01000009">
    <property type="protein sequence ID" value="GLQ54845.1"/>
    <property type="molecule type" value="Genomic_DNA"/>
</dbReference>
<dbReference type="RefSeq" id="WP_284340288.1">
    <property type="nucleotide sequence ID" value="NZ_BSNS01000009.1"/>
</dbReference>
<keyword evidence="5 7" id="KW-1133">Transmembrane helix</keyword>
<evidence type="ECO:0000313" key="10">
    <source>
        <dbReference type="Proteomes" id="UP001156691"/>
    </source>
</evidence>
<organism evidence="9 10">
    <name type="scientific">Devosia nitrariae</name>
    <dbReference type="NCBI Taxonomy" id="2071872"/>
    <lineage>
        <taxon>Bacteria</taxon>
        <taxon>Pseudomonadati</taxon>
        <taxon>Pseudomonadota</taxon>
        <taxon>Alphaproteobacteria</taxon>
        <taxon>Hyphomicrobiales</taxon>
        <taxon>Devosiaceae</taxon>
        <taxon>Devosia</taxon>
    </lineage>
</organism>
<feature type="domain" description="ABC transmembrane type-1" evidence="8">
    <location>
        <begin position="102"/>
        <end position="318"/>
    </location>
</feature>
<evidence type="ECO:0000313" key="9">
    <source>
        <dbReference type="EMBL" id="GLQ54845.1"/>
    </source>
</evidence>
<dbReference type="InterPro" id="IPR000515">
    <property type="entry name" value="MetI-like"/>
</dbReference>
<feature type="transmembrane region" description="Helical" evidence="7">
    <location>
        <begin position="141"/>
        <end position="166"/>
    </location>
</feature>
<keyword evidence="4 7" id="KW-0812">Transmembrane</keyword>
<feature type="transmembrane region" description="Helical" evidence="7">
    <location>
        <begin position="248"/>
        <end position="274"/>
    </location>
</feature>
<feature type="transmembrane region" description="Helical" evidence="7">
    <location>
        <begin position="9"/>
        <end position="29"/>
    </location>
</feature>
<comment type="caution">
    <text evidence="9">The sequence shown here is derived from an EMBL/GenBank/DDBJ whole genome shotgun (WGS) entry which is preliminary data.</text>
</comment>
<dbReference type="PANTHER" id="PTHR43163:SF6">
    <property type="entry name" value="DIPEPTIDE TRANSPORT SYSTEM PERMEASE PROTEIN DPPB-RELATED"/>
    <property type="match status" value="1"/>
</dbReference>
<feature type="transmembrane region" description="Helical" evidence="7">
    <location>
        <begin position="294"/>
        <end position="321"/>
    </location>
</feature>
<dbReference type="CDD" id="cd06261">
    <property type="entry name" value="TM_PBP2"/>
    <property type="match status" value="1"/>
</dbReference>
<feature type="transmembrane region" description="Helical" evidence="7">
    <location>
        <begin position="106"/>
        <end position="129"/>
    </location>
</feature>